<evidence type="ECO:0000313" key="3">
    <source>
        <dbReference type="Proteomes" id="UP000663828"/>
    </source>
</evidence>
<dbReference type="AlphaFoldDB" id="A0A814Q9W0"/>
<dbReference type="EMBL" id="CAJNOJ010000103">
    <property type="protein sequence ID" value="CAF1116293.1"/>
    <property type="molecule type" value="Genomic_DNA"/>
</dbReference>
<name>A0A814Q9W0_ADIRI</name>
<organism evidence="2 4">
    <name type="scientific">Adineta ricciae</name>
    <name type="common">Rotifer</name>
    <dbReference type="NCBI Taxonomy" id="249248"/>
    <lineage>
        <taxon>Eukaryota</taxon>
        <taxon>Metazoa</taxon>
        <taxon>Spiralia</taxon>
        <taxon>Gnathifera</taxon>
        <taxon>Rotifera</taxon>
        <taxon>Eurotatoria</taxon>
        <taxon>Bdelloidea</taxon>
        <taxon>Adinetida</taxon>
        <taxon>Adinetidae</taxon>
        <taxon>Adineta</taxon>
    </lineage>
</organism>
<protein>
    <submittedName>
        <fullName evidence="2">Uncharacterized protein</fullName>
    </submittedName>
</protein>
<dbReference type="Proteomes" id="UP000663828">
    <property type="component" value="Unassembled WGS sequence"/>
</dbReference>
<accession>A0A814Q9W0</accession>
<comment type="caution">
    <text evidence="2">The sequence shown here is derived from an EMBL/GenBank/DDBJ whole genome shotgun (WGS) entry which is preliminary data.</text>
</comment>
<gene>
    <name evidence="2" type="ORF">EDS130_LOCUS20802</name>
    <name evidence="1" type="ORF">XAT740_LOCUS10759</name>
</gene>
<dbReference type="Proteomes" id="UP000663852">
    <property type="component" value="Unassembled WGS sequence"/>
</dbReference>
<reference evidence="2" key="1">
    <citation type="submission" date="2021-02" db="EMBL/GenBank/DDBJ databases">
        <authorList>
            <person name="Nowell W R."/>
        </authorList>
    </citation>
    <scope>NUCLEOTIDE SEQUENCE</scope>
</reference>
<evidence type="ECO:0000313" key="2">
    <source>
        <dbReference type="EMBL" id="CAF1116293.1"/>
    </source>
</evidence>
<evidence type="ECO:0000313" key="4">
    <source>
        <dbReference type="Proteomes" id="UP000663852"/>
    </source>
</evidence>
<keyword evidence="3" id="KW-1185">Reference proteome</keyword>
<sequence>MYDSVFIHESAYSIEGGKSASGEWCDAVARDSCVPDAYVNSNYADNFAQVAVLWVHLVGTGRDKDFSGTQFACMRNQLLQMAKYIPAASIQP</sequence>
<dbReference type="EMBL" id="CAJNOR010000579">
    <property type="protein sequence ID" value="CAF0952800.1"/>
    <property type="molecule type" value="Genomic_DNA"/>
</dbReference>
<evidence type="ECO:0000313" key="1">
    <source>
        <dbReference type="EMBL" id="CAF0952800.1"/>
    </source>
</evidence>
<proteinExistence type="predicted"/>
<dbReference type="OrthoDB" id="9973982at2759"/>